<comment type="caution">
    <text evidence="1">The sequence shown here is derived from an EMBL/GenBank/DDBJ whole genome shotgun (WGS) entry which is preliminary data.</text>
</comment>
<reference evidence="1" key="1">
    <citation type="submission" date="2022-08" db="EMBL/GenBank/DDBJ databases">
        <title>Novel sulphate-reducing endosymbionts in the free-living metamonad Anaeramoeba.</title>
        <authorList>
            <person name="Jerlstrom-Hultqvist J."/>
            <person name="Cepicka I."/>
            <person name="Gallot-Lavallee L."/>
            <person name="Salas-Leiva D."/>
            <person name="Curtis B.A."/>
            <person name="Zahonova K."/>
            <person name="Pipaliya S."/>
            <person name="Dacks J."/>
            <person name="Roger A.J."/>
        </authorList>
    </citation>
    <scope>NUCLEOTIDE SEQUENCE</scope>
    <source>
        <strain evidence="1">Busselton2</strain>
    </source>
</reference>
<proteinExistence type="predicted"/>
<gene>
    <name evidence="1" type="ORF">M0812_20637</name>
</gene>
<protein>
    <submittedName>
        <fullName evidence="1">Uncharacterized protein</fullName>
    </submittedName>
</protein>
<name>A0AAV7YVG6_9EUKA</name>
<evidence type="ECO:0000313" key="2">
    <source>
        <dbReference type="Proteomes" id="UP001146793"/>
    </source>
</evidence>
<dbReference type="Proteomes" id="UP001146793">
    <property type="component" value="Unassembled WGS sequence"/>
</dbReference>
<organism evidence="1 2">
    <name type="scientific">Anaeramoeba flamelloides</name>
    <dbReference type="NCBI Taxonomy" id="1746091"/>
    <lineage>
        <taxon>Eukaryota</taxon>
        <taxon>Metamonada</taxon>
        <taxon>Anaeramoebidae</taxon>
        <taxon>Anaeramoeba</taxon>
    </lineage>
</organism>
<evidence type="ECO:0000313" key="1">
    <source>
        <dbReference type="EMBL" id="KAJ3431718.1"/>
    </source>
</evidence>
<dbReference type="EMBL" id="JANTQA010000047">
    <property type="protein sequence ID" value="KAJ3431718.1"/>
    <property type="molecule type" value="Genomic_DNA"/>
</dbReference>
<dbReference type="AlphaFoldDB" id="A0AAV7YVG6"/>
<accession>A0AAV7YVG6</accession>
<sequence>MIGKIPFFFFNFFNKFSLYSFSSTHQTKFFLKFEKDYDNFEFDNFGKTITNKGGGMGGGGGEGGMIDNTLIGLDLGYEGYQLGQDSTMVNEAVSDVGEFGSNTIKGAGNTLTNVGEMGGDTIEGIGNTLDDLEPKMCCFCFDCNCDGGCTNCWCLNFDNCNCLGDFSCTECDSSACKCLEFCGNVLECLEPVLACLKGTFECIGCVLSLFDEYKFQKKTFYY</sequence>